<sequence>MSRQPLSSRRRRDLDLEAAIREHQTTTAILVAVGVVIGVAISAWVMSRPPLDRVGADDPEAPLFI</sequence>
<keyword evidence="1" id="KW-0812">Transmembrane</keyword>
<organism evidence="2">
    <name type="scientific">Deinococcus sonorensis KR-87</name>
    <dbReference type="NCBI Taxonomy" id="694439"/>
    <lineage>
        <taxon>Bacteria</taxon>
        <taxon>Thermotogati</taxon>
        <taxon>Deinococcota</taxon>
        <taxon>Deinococci</taxon>
        <taxon>Deinococcales</taxon>
        <taxon>Deinococcaceae</taxon>
        <taxon>Deinococcus</taxon>
    </lineage>
</organism>
<keyword evidence="1" id="KW-1133">Transmembrane helix</keyword>
<protein>
    <submittedName>
        <fullName evidence="2">Uncharacterized protein</fullName>
    </submittedName>
</protein>
<dbReference type="RefSeq" id="WP_350243466.1">
    <property type="nucleotide sequence ID" value="NZ_CP158299.1"/>
</dbReference>
<dbReference type="EMBL" id="CP158299">
    <property type="protein sequence ID" value="XBV85429.1"/>
    <property type="molecule type" value="Genomic_DNA"/>
</dbReference>
<proteinExistence type="predicted"/>
<evidence type="ECO:0000256" key="1">
    <source>
        <dbReference type="SAM" id="Phobius"/>
    </source>
</evidence>
<keyword evidence="1" id="KW-0472">Membrane</keyword>
<evidence type="ECO:0000313" key="2">
    <source>
        <dbReference type="EMBL" id="XBV85429.1"/>
    </source>
</evidence>
<reference evidence="2" key="1">
    <citation type="submission" date="2024-06" db="EMBL/GenBank/DDBJ databases">
        <title>Draft Genome Sequence of Deinococcus sonorensis Type Strain KR-87, a Biofilm Producing Representative of the Genus Deinococcus.</title>
        <authorList>
            <person name="Boren L.S."/>
            <person name="Grosso R.A."/>
            <person name="Hugenberg-Cox A.N."/>
            <person name="Hill J.T.E."/>
            <person name="Albert C.M."/>
            <person name="Tuohy J.M."/>
        </authorList>
    </citation>
    <scope>NUCLEOTIDE SEQUENCE</scope>
    <source>
        <strain evidence="2">KR-87</strain>
    </source>
</reference>
<dbReference type="AlphaFoldDB" id="A0AAU7UAE8"/>
<feature type="transmembrane region" description="Helical" evidence="1">
    <location>
        <begin position="28"/>
        <end position="46"/>
    </location>
</feature>
<accession>A0AAU7UAE8</accession>
<dbReference type="KEGG" id="dsc:ABOD76_18645"/>
<name>A0AAU7UAE8_9DEIO</name>
<gene>
    <name evidence="2" type="ORF">ABOD76_18645</name>
</gene>